<gene>
    <name evidence="1" type="ORF">DYB35_011577</name>
</gene>
<evidence type="ECO:0008006" key="3">
    <source>
        <dbReference type="Google" id="ProtNLM"/>
    </source>
</evidence>
<organism evidence="1 2">
    <name type="scientific">Aphanomyces astaci</name>
    <name type="common">Crayfish plague agent</name>
    <dbReference type="NCBI Taxonomy" id="112090"/>
    <lineage>
        <taxon>Eukaryota</taxon>
        <taxon>Sar</taxon>
        <taxon>Stramenopiles</taxon>
        <taxon>Oomycota</taxon>
        <taxon>Saprolegniomycetes</taxon>
        <taxon>Saprolegniales</taxon>
        <taxon>Verrucalvaceae</taxon>
        <taxon>Aphanomyces</taxon>
    </lineage>
</organism>
<evidence type="ECO:0000313" key="1">
    <source>
        <dbReference type="EMBL" id="RHY82663.1"/>
    </source>
</evidence>
<evidence type="ECO:0000313" key="2">
    <source>
        <dbReference type="Proteomes" id="UP000285712"/>
    </source>
</evidence>
<dbReference type="VEuPathDB" id="FungiDB:H257_08775"/>
<dbReference type="EMBL" id="QUTG01007419">
    <property type="protein sequence ID" value="RHY82663.1"/>
    <property type="molecule type" value="Genomic_DNA"/>
</dbReference>
<reference evidence="1 2" key="1">
    <citation type="submission" date="2018-08" db="EMBL/GenBank/DDBJ databases">
        <title>Aphanomyces genome sequencing and annotation.</title>
        <authorList>
            <person name="Minardi D."/>
            <person name="Oidtmann B."/>
            <person name="Van Der Giezen M."/>
            <person name="Studholme D.J."/>
        </authorList>
    </citation>
    <scope>NUCLEOTIDE SEQUENCE [LARGE SCALE GENOMIC DNA]</scope>
    <source>
        <strain evidence="1 2">Sv</strain>
    </source>
</reference>
<accession>A0A418CMA5</accession>
<dbReference type="Proteomes" id="UP000285712">
    <property type="component" value="Unassembled WGS sequence"/>
</dbReference>
<name>A0A418CMA5_APHAT</name>
<comment type="caution">
    <text evidence="1">The sequence shown here is derived from an EMBL/GenBank/DDBJ whole genome shotgun (WGS) entry which is preliminary data.</text>
</comment>
<dbReference type="VEuPathDB" id="FungiDB:H257_10171"/>
<dbReference type="AlphaFoldDB" id="A0A418CMA5"/>
<proteinExistence type="predicted"/>
<sequence length="543" mass="62472">MRVTSMLQRLQDQSASDRLHLQQSLVEFGEAADEDNDVQDANNPLMDKVIEEAGDEAFRVLTNFTPSEFDIIWANVERAMNLKWFEGRGRKSKMTPKDAFYKKPTGGAMDRHDLDRNKEVSSDRVIVENFFGRVSMLWKVSYATFVWGEKLYDDIQQLTFSLTNFHASLLPLRLEDHDSYRAVMARMEDIMKNEGSHDNQRMTTGGPLVDEDEARILHKRRLTREKMQRYRKGIVRKSSTLKHQAVDLQCEIERLLARQTTDKSPWLLSWADVARALRDDSDATRNTNGILRQLVWQQDREIRTIRSWVHGCQVLPNSSWRNVSLLEHPQARKHGIDWITQHLYHNTDRVLEQYAFAAVGSGVQIDDDTIIDTSSPDCFQYVWRDQRDMDVPFDVAARAITLDFFHSLLAHGTPLAAIPTDVEVATRIVYVGQNIHHDPLYMDHARDNSSNRMTWVVLDKASATTTTLRKITITSQGFRRHDGRMIPLDEEASLWGVDLSAIAAPDAQLDWFAHKVTQLCNMYANMNGGMTTRLDKYLANVPH</sequence>
<dbReference type="VEuPathDB" id="FungiDB:H257_14148"/>
<protein>
    <recommendedName>
        <fullName evidence="3">DDE Tnp4 domain-containing protein</fullName>
    </recommendedName>
</protein>